<evidence type="ECO:0000256" key="9">
    <source>
        <dbReference type="ARBA" id="ARBA00022777"/>
    </source>
</evidence>
<evidence type="ECO:0000256" key="12">
    <source>
        <dbReference type="ARBA" id="ARBA00023136"/>
    </source>
</evidence>
<dbReference type="Pfam" id="PF03109">
    <property type="entry name" value="ABC1"/>
    <property type="match status" value="1"/>
</dbReference>
<evidence type="ECO:0000256" key="10">
    <source>
        <dbReference type="ARBA" id="ARBA00022840"/>
    </source>
</evidence>
<keyword evidence="12 13" id="KW-0472">Membrane</keyword>
<dbReference type="SUPFAM" id="SSF56112">
    <property type="entry name" value="Protein kinase-like (PK-like)"/>
    <property type="match status" value="1"/>
</dbReference>
<dbReference type="Proteomes" id="UP001410394">
    <property type="component" value="Unassembled WGS sequence"/>
</dbReference>
<gene>
    <name evidence="15" type="primary">ubiB</name>
    <name evidence="15" type="ORF">ABDB84_08285</name>
</gene>
<feature type="domain" description="ABC1 atypical kinase-like" evidence="14">
    <location>
        <begin position="87"/>
        <end position="336"/>
    </location>
</feature>
<evidence type="ECO:0000256" key="8">
    <source>
        <dbReference type="ARBA" id="ARBA00022741"/>
    </source>
</evidence>
<evidence type="ECO:0000259" key="14">
    <source>
        <dbReference type="Pfam" id="PF03109"/>
    </source>
</evidence>
<dbReference type="InterPro" id="IPR010232">
    <property type="entry name" value="UbiB"/>
</dbReference>
<evidence type="ECO:0000313" key="16">
    <source>
        <dbReference type="Proteomes" id="UP001410394"/>
    </source>
</evidence>
<accession>A0ABU9YXM2</accession>
<evidence type="ECO:0000256" key="1">
    <source>
        <dbReference type="ARBA" id="ARBA00005020"/>
    </source>
</evidence>
<dbReference type="InterPro" id="IPR045308">
    <property type="entry name" value="UbiB_bact"/>
</dbReference>
<dbReference type="PANTHER" id="PTHR10566">
    <property type="entry name" value="CHAPERONE-ACTIVITY OF BC1 COMPLEX CABC1 -RELATED"/>
    <property type="match status" value="1"/>
</dbReference>
<dbReference type="CDD" id="cd13972">
    <property type="entry name" value="UbiB"/>
    <property type="match status" value="1"/>
</dbReference>
<reference evidence="15 16" key="1">
    <citation type="journal article" date="2018" name="Int. J. Syst. Evol. Microbiol.">
        <title>Uliginosibacterium sediminicola sp. nov., isolated from freshwater sediment.</title>
        <authorList>
            <person name="Hwang W.M."/>
            <person name="Kim S.M."/>
            <person name="Kang K."/>
            <person name="Ahn T.Y."/>
        </authorList>
    </citation>
    <scope>NUCLEOTIDE SEQUENCE [LARGE SCALE GENOMIC DNA]</scope>
    <source>
        <strain evidence="15 16">M1-21</strain>
    </source>
</reference>
<evidence type="ECO:0000256" key="6">
    <source>
        <dbReference type="ARBA" id="ARBA00022688"/>
    </source>
</evidence>
<proteinExistence type="inferred from homology"/>
<keyword evidence="7 13" id="KW-0812">Transmembrane</keyword>
<evidence type="ECO:0000313" key="15">
    <source>
        <dbReference type="EMBL" id="MEN3068475.1"/>
    </source>
</evidence>
<dbReference type="NCBIfam" id="NF003404">
    <property type="entry name" value="PRK04750.1"/>
    <property type="match status" value="1"/>
</dbReference>
<organism evidence="15 16">
    <name type="scientific">Uliginosibacterium sediminicola</name>
    <dbReference type="NCBI Taxonomy" id="2024550"/>
    <lineage>
        <taxon>Bacteria</taxon>
        <taxon>Pseudomonadati</taxon>
        <taxon>Pseudomonadota</taxon>
        <taxon>Betaproteobacteria</taxon>
        <taxon>Rhodocyclales</taxon>
        <taxon>Zoogloeaceae</taxon>
        <taxon>Uliginosibacterium</taxon>
    </lineage>
</organism>
<comment type="pathway">
    <text evidence="1">Cofactor biosynthesis; ubiquinone biosynthesis [regulation].</text>
</comment>
<evidence type="ECO:0000256" key="2">
    <source>
        <dbReference type="ARBA" id="ARBA00009670"/>
    </source>
</evidence>
<evidence type="ECO:0000256" key="4">
    <source>
        <dbReference type="ARBA" id="ARBA00022519"/>
    </source>
</evidence>
<keyword evidence="4" id="KW-0997">Cell inner membrane</keyword>
<dbReference type="InterPro" id="IPR050154">
    <property type="entry name" value="UbiB_kinase"/>
</dbReference>
<evidence type="ECO:0000256" key="11">
    <source>
        <dbReference type="ARBA" id="ARBA00022989"/>
    </source>
</evidence>
<keyword evidence="9" id="KW-0418">Kinase</keyword>
<dbReference type="InterPro" id="IPR004147">
    <property type="entry name" value="ABC1_dom"/>
</dbReference>
<sequence length="511" mass="57738">MRLLRLARISLVALRHGLDQMILDRTATTRVGACLRRVLPARSFSEAPEVRLRLALESLGPIFVKFGQMLSTRRDLLAPALADELAKLQDRVPPFPTDQALARLEAEYGRTVNEVFARFDMQPVASASIAQVHFGALPDGTEVAIKILRPGIESIIAKDLALLDTAAALIERLWVDGRRLKPREVVAEFAKHLDDELDLMREAANCSQLRRNFKDSTQLQVPEVYWDFCGKSVMVMQRMHGIPISQIDTMRALGVDLAALSRAGVEIFFTQVFRDGFFHADMHPGNILVATEGVRRGQYIALDFGIMGTLTDRDKQYLAQNFLAFFKRDYKRVAQAHVDAGWVPPGTRVDEFESAIRAVCEPIFDKPLKDISFGKTLLRLFQTARRFQMEVQPQLVMLQKTLLNIEGLGRQLNPDLDLWATAKPFLERWMSDQVGPRALLRHLRDEAPNWAGTLPQLPRLMHQALQDNSTEQARRALENMGRRIEAQQKMIYACVATLLLLCGLVLALLLR</sequence>
<keyword evidence="15" id="KW-0830">Ubiquinone</keyword>
<dbReference type="PANTHER" id="PTHR10566:SF113">
    <property type="entry name" value="PROTEIN ACTIVITY OF BC1 COMPLEX KINASE 7, CHLOROPLASTIC"/>
    <property type="match status" value="1"/>
</dbReference>
<evidence type="ECO:0000256" key="13">
    <source>
        <dbReference type="SAM" id="Phobius"/>
    </source>
</evidence>
<comment type="caution">
    <text evidence="15">The sequence shown here is derived from an EMBL/GenBank/DDBJ whole genome shotgun (WGS) entry which is preliminary data.</text>
</comment>
<dbReference type="InterPro" id="IPR011009">
    <property type="entry name" value="Kinase-like_dom_sf"/>
</dbReference>
<keyword evidence="11 13" id="KW-1133">Transmembrane helix</keyword>
<keyword evidence="16" id="KW-1185">Reference proteome</keyword>
<keyword evidence="3" id="KW-1003">Cell membrane</keyword>
<evidence type="ECO:0000256" key="5">
    <source>
        <dbReference type="ARBA" id="ARBA00022679"/>
    </source>
</evidence>
<evidence type="ECO:0000256" key="7">
    <source>
        <dbReference type="ARBA" id="ARBA00022692"/>
    </source>
</evidence>
<keyword evidence="6" id="KW-0831">Ubiquinone biosynthesis</keyword>
<dbReference type="EMBL" id="JBDIVE010000003">
    <property type="protein sequence ID" value="MEN3068475.1"/>
    <property type="molecule type" value="Genomic_DNA"/>
</dbReference>
<keyword evidence="8" id="KW-0547">Nucleotide-binding</keyword>
<keyword evidence="5" id="KW-0808">Transferase</keyword>
<dbReference type="NCBIfam" id="TIGR01982">
    <property type="entry name" value="UbiB"/>
    <property type="match status" value="1"/>
</dbReference>
<name>A0ABU9YXM2_9RHOO</name>
<comment type="similarity">
    <text evidence="2">Belongs to the protein kinase superfamily. ADCK protein kinase family.</text>
</comment>
<dbReference type="RefSeq" id="WP_345919243.1">
    <property type="nucleotide sequence ID" value="NZ_JBDIVE010000003.1"/>
</dbReference>
<evidence type="ECO:0000256" key="3">
    <source>
        <dbReference type="ARBA" id="ARBA00022475"/>
    </source>
</evidence>
<feature type="transmembrane region" description="Helical" evidence="13">
    <location>
        <begin position="490"/>
        <end position="510"/>
    </location>
</feature>
<protein>
    <submittedName>
        <fullName evidence="15">Ubiquinone biosynthesis regulatory protein kinase UbiB</fullName>
    </submittedName>
</protein>
<keyword evidence="10" id="KW-0067">ATP-binding</keyword>